<gene>
    <name evidence="4" type="ORF">GCM10007036_28740</name>
</gene>
<dbReference type="Pfam" id="PF13579">
    <property type="entry name" value="Glyco_trans_4_4"/>
    <property type="match status" value="1"/>
</dbReference>
<keyword evidence="5" id="KW-1185">Reference proteome</keyword>
<dbReference type="PANTHER" id="PTHR46401:SF2">
    <property type="entry name" value="GLYCOSYLTRANSFERASE WBBK-RELATED"/>
    <property type="match status" value="1"/>
</dbReference>
<feature type="domain" description="Glycosyltransferase subfamily 4-like N-terminal" evidence="3">
    <location>
        <begin position="30"/>
        <end position="153"/>
    </location>
</feature>
<reference evidence="4" key="1">
    <citation type="journal article" date="2014" name="Int. J. Syst. Evol. Microbiol.">
        <title>Complete genome sequence of Corynebacterium casei LMG S-19264T (=DSM 44701T), isolated from a smear-ripened cheese.</title>
        <authorList>
            <consortium name="US DOE Joint Genome Institute (JGI-PGF)"/>
            <person name="Walter F."/>
            <person name="Albersmeier A."/>
            <person name="Kalinowski J."/>
            <person name="Ruckert C."/>
        </authorList>
    </citation>
    <scope>NUCLEOTIDE SEQUENCE</scope>
    <source>
        <strain evidence="4">CGMCC 1.12214</strain>
    </source>
</reference>
<accession>A0A917I892</accession>
<dbReference type="InterPro" id="IPR028098">
    <property type="entry name" value="Glyco_trans_4-like_N"/>
</dbReference>
<dbReference type="SUPFAM" id="SSF53756">
    <property type="entry name" value="UDP-Glycosyltransferase/glycogen phosphorylase"/>
    <property type="match status" value="1"/>
</dbReference>
<dbReference type="RefSeq" id="WP_244643872.1">
    <property type="nucleotide sequence ID" value="NZ_BMES01000002.1"/>
</dbReference>
<organism evidence="4 5">
    <name type="scientific">Alsobacter metallidurans</name>
    <dbReference type="NCBI Taxonomy" id="340221"/>
    <lineage>
        <taxon>Bacteria</taxon>
        <taxon>Pseudomonadati</taxon>
        <taxon>Pseudomonadota</taxon>
        <taxon>Alphaproteobacteria</taxon>
        <taxon>Hyphomicrobiales</taxon>
        <taxon>Alsobacteraceae</taxon>
        <taxon>Alsobacter</taxon>
    </lineage>
</organism>
<dbReference type="Proteomes" id="UP000603912">
    <property type="component" value="Unassembled WGS sequence"/>
</dbReference>
<dbReference type="InterPro" id="IPR001296">
    <property type="entry name" value="Glyco_trans_1"/>
</dbReference>
<evidence type="ECO:0000313" key="5">
    <source>
        <dbReference type="Proteomes" id="UP000603912"/>
    </source>
</evidence>
<evidence type="ECO:0000259" key="3">
    <source>
        <dbReference type="Pfam" id="PF13579"/>
    </source>
</evidence>
<dbReference type="PANTHER" id="PTHR46401">
    <property type="entry name" value="GLYCOSYLTRANSFERASE WBBK-RELATED"/>
    <property type="match status" value="1"/>
</dbReference>
<protein>
    <submittedName>
        <fullName evidence="4">Glycoside hydrolase</fullName>
    </submittedName>
</protein>
<dbReference type="GO" id="GO:0009103">
    <property type="term" value="P:lipopolysaccharide biosynthetic process"/>
    <property type="evidence" value="ECO:0007669"/>
    <property type="project" value="TreeGrafter"/>
</dbReference>
<proteinExistence type="predicted"/>
<dbReference type="Pfam" id="PF00534">
    <property type="entry name" value="Glycos_transf_1"/>
    <property type="match status" value="1"/>
</dbReference>
<dbReference type="CDD" id="cd03801">
    <property type="entry name" value="GT4_PimA-like"/>
    <property type="match status" value="1"/>
</dbReference>
<dbReference type="Gene3D" id="3.40.50.2000">
    <property type="entry name" value="Glycogen Phosphorylase B"/>
    <property type="match status" value="2"/>
</dbReference>
<evidence type="ECO:0000313" key="4">
    <source>
        <dbReference type="EMBL" id="GGH23181.1"/>
    </source>
</evidence>
<dbReference type="GO" id="GO:0016757">
    <property type="term" value="F:glycosyltransferase activity"/>
    <property type="evidence" value="ECO:0007669"/>
    <property type="project" value="InterPro"/>
</dbReference>
<dbReference type="EMBL" id="BMES01000002">
    <property type="protein sequence ID" value="GGH23181.1"/>
    <property type="molecule type" value="Genomic_DNA"/>
</dbReference>
<feature type="domain" description="Glycosyl transferase family 1" evidence="2">
    <location>
        <begin position="161"/>
        <end position="324"/>
    </location>
</feature>
<dbReference type="GO" id="GO:0016787">
    <property type="term" value="F:hydrolase activity"/>
    <property type="evidence" value="ECO:0007669"/>
    <property type="project" value="UniProtKB-KW"/>
</dbReference>
<name>A0A917I892_9HYPH</name>
<evidence type="ECO:0000256" key="1">
    <source>
        <dbReference type="ARBA" id="ARBA00022679"/>
    </source>
</evidence>
<reference evidence="4" key="2">
    <citation type="submission" date="2020-09" db="EMBL/GenBank/DDBJ databases">
        <authorList>
            <person name="Sun Q."/>
            <person name="Zhou Y."/>
        </authorList>
    </citation>
    <scope>NUCLEOTIDE SEQUENCE</scope>
    <source>
        <strain evidence="4">CGMCC 1.12214</strain>
    </source>
</reference>
<comment type="caution">
    <text evidence="4">The sequence shown here is derived from an EMBL/GenBank/DDBJ whole genome shotgun (WGS) entry which is preliminary data.</text>
</comment>
<evidence type="ECO:0000259" key="2">
    <source>
        <dbReference type="Pfam" id="PF00534"/>
    </source>
</evidence>
<sequence>MAPDVFFAIPGDIDTPTGGYAYDRRVLAMLPKHGVPARHLALPGSFPWASVSDLAETQSALQGTPDGAVLLIDGLALGAMTDLVLASVFRPIVALVHHPLAMETGLSDRQRRALASSERAALARARHVIATSPETGRLLVSDFGVPPAHLTVALPGCDPARRATGSSEAAPVLLAVGAVSPRKGYDVLIDALASLRDRPWRLRILGATDRDEAEMTRLANLLETHNLTDRVRFEGSLSGQALDDAYANADVFVHSAHYEGYGMVLAEAMARGLPMVVSTGGAAGETVPDGAALKIPPGDAEALAAAMSALLDGPERRQALGDAAWKAGRSLPGWDDTAATIAGVLKRIGA</sequence>
<keyword evidence="4" id="KW-0378">Hydrolase</keyword>
<dbReference type="AlphaFoldDB" id="A0A917I892"/>
<keyword evidence="1" id="KW-0808">Transferase</keyword>